<dbReference type="GO" id="GO:0004175">
    <property type="term" value="F:endopeptidase activity"/>
    <property type="evidence" value="ECO:0007669"/>
    <property type="project" value="UniProtKB-ARBA"/>
</dbReference>
<dbReference type="GO" id="GO:0080120">
    <property type="term" value="P:CAAX-box protein maturation"/>
    <property type="evidence" value="ECO:0007669"/>
    <property type="project" value="UniProtKB-ARBA"/>
</dbReference>
<proteinExistence type="predicted"/>
<evidence type="ECO:0000256" key="2">
    <source>
        <dbReference type="SAM" id="Phobius"/>
    </source>
</evidence>
<feature type="domain" description="CAAX prenyl protease 2/Lysostaphin resistance protein A-like" evidence="3">
    <location>
        <begin position="248"/>
        <end position="351"/>
    </location>
</feature>
<dbReference type="PANTHER" id="PTHR35797:SF1">
    <property type="entry name" value="PROTEASE"/>
    <property type="match status" value="1"/>
</dbReference>
<protein>
    <recommendedName>
        <fullName evidence="3">CAAX prenyl protease 2/Lysostaphin resistance protein A-like domain-containing protein</fullName>
    </recommendedName>
</protein>
<feature type="transmembrane region" description="Helical" evidence="2">
    <location>
        <begin position="378"/>
        <end position="401"/>
    </location>
</feature>
<accession>A0A7S3YLL0</accession>
<feature type="transmembrane region" description="Helical" evidence="2">
    <location>
        <begin position="140"/>
        <end position="159"/>
    </location>
</feature>
<feature type="transmembrane region" description="Helical" evidence="2">
    <location>
        <begin position="92"/>
        <end position="111"/>
    </location>
</feature>
<organism evidence="4">
    <name type="scientific">Lotharella globosa</name>
    <dbReference type="NCBI Taxonomy" id="91324"/>
    <lineage>
        <taxon>Eukaryota</taxon>
        <taxon>Sar</taxon>
        <taxon>Rhizaria</taxon>
        <taxon>Cercozoa</taxon>
        <taxon>Chlorarachniophyceae</taxon>
        <taxon>Lotharella</taxon>
    </lineage>
</organism>
<feature type="transmembrane region" description="Helical" evidence="2">
    <location>
        <begin position="206"/>
        <end position="227"/>
    </location>
</feature>
<evidence type="ECO:0000256" key="1">
    <source>
        <dbReference type="SAM" id="MobiDB-lite"/>
    </source>
</evidence>
<dbReference type="InterPro" id="IPR003675">
    <property type="entry name" value="Rce1/LyrA-like_dom"/>
</dbReference>
<dbReference type="PANTHER" id="PTHR35797">
    <property type="entry name" value="PROTEASE-RELATED"/>
    <property type="match status" value="1"/>
</dbReference>
<gene>
    <name evidence="4" type="ORF">LGLO00237_LOCUS7474</name>
</gene>
<evidence type="ECO:0000259" key="3">
    <source>
        <dbReference type="Pfam" id="PF02517"/>
    </source>
</evidence>
<dbReference type="Pfam" id="PF02517">
    <property type="entry name" value="Rce1-like"/>
    <property type="match status" value="1"/>
</dbReference>
<dbReference type="InterPro" id="IPR042150">
    <property type="entry name" value="MmRce1-like"/>
</dbReference>
<feature type="compositionally biased region" description="Basic and acidic residues" evidence="1">
    <location>
        <begin position="1"/>
        <end position="31"/>
    </location>
</feature>
<keyword evidence="2" id="KW-1133">Transmembrane helix</keyword>
<evidence type="ECO:0000313" key="4">
    <source>
        <dbReference type="EMBL" id="CAE0655390.1"/>
    </source>
</evidence>
<feature type="transmembrane region" description="Helical" evidence="2">
    <location>
        <begin position="281"/>
        <end position="301"/>
    </location>
</feature>
<feature type="transmembrane region" description="Helical" evidence="2">
    <location>
        <begin position="313"/>
        <end position="332"/>
    </location>
</feature>
<name>A0A7S3YLL0_9EUKA</name>
<feature type="transmembrane region" description="Helical" evidence="2">
    <location>
        <begin position="166"/>
        <end position="186"/>
    </location>
</feature>
<keyword evidence="2" id="KW-0472">Membrane</keyword>
<feature type="transmembrane region" description="Helical" evidence="2">
    <location>
        <begin position="338"/>
        <end position="357"/>
    </location>
</feature>
<feature type="region of interest" description="Disordered" evidence="1">
    <location>
        <begin position="1"/>
        <end position="54"/>
    </location>
</feature>
<dbReference type="EMBL" id="HBIV01009899">
    <property type="protein sequence ID" value="CAE0655390.1"/>
    <property type="molecule type" value="Transcribed_RNA"/>
</dbReference>
<dbReference type="AlphaFoldDB" id="A0A7S3YLL0"/>
<reference evidence="4" key="1">
    <citation type="submission" date="2021-01" db="EMBL/GenBank/DDBJ databases">
        <authorList>
            <person name="Corre E."/>
            <person name="Pelletier E."/>
            <person name="Niang G."/>
            <person name="Scheremetjew M."/>
            <person name="Finn R."/>
            <person name="Kale V."/>
            <person name="Holt S."/>
            <person name="Cochrane G."/>
            <person name="Meng A."/>
            <person name="Brown T."/>
            <person name="Cohen L."/>
        </authorList>
    </citation>
    <scope>NUCLEOTIDE SEQUENCE</scope>
    <source>
        <strain evidence="4">CCCM811</strain>
    </source>
</reference>
<feature type="transmembrane region" description="Helical" evidence="2">
    <location>
        <begin position="239"/>
        <end position="261"/>
    </location>
</feature>
<feature type="compositionally biased region" description="Basic and acidic residues" evidence="1">
    <location>
        <begin position="43"/>
        <end position="54"/>
    </location>
</feature>
<sequence length="410" mass="45986">MSGEHELVVPVKATERTVTQDDVERNDRDPSSPKITQPLSDAPRGKMEIEEKKDEDSIYWTPPELKKPFPFLHYPTIPFPDKLCGRRVPFKLVLVLLFAFSAAVTVVIVASELQFGSMDSTRVKDFLNNANTQYVGDGGLAFFFCLLLVWCSISGYFLLRTGDIDLFGFFHLLGPPGIGMLTQGLFTTDMNAVYWDGPKQTPGMYYTFGISIPLLTLGSGYLVYIAVSRNIQCQVLYDTISWGYFGAIPVTILKFGFAGVLEELGWSAVMFPQLLHATHSYIAASVLGGVVWGIWHVPLVIGGGYNNNINPFWAAFVLPWMTTAWAFFNVWLRVRSWSIWPVVVSHVAHNCWIELLLDPLVGRSEYRGLTKLAREKRAHYFVGEFGMLGALSYMVCAMVFVDELNGGWND</sequence>
<keyword evidence="2" id="KW-0812">Transmembrane</keyword>